<protein>
    <submittedName>
        <fullName evidence="1">Uncharacterized protein</fullName>
    </submittedName>
</protein>
<sequence length="254" mass="30320">MKFASFLIVSIFTWILWTSVKTTIPTQKGLADGEVYTAEDLTKTSNDGTESSANPQTQNYEENLTKKGRYGNKGVEKVFNRSECNKKYYQKNKEKINEYQQTYYKRNRSERIQYQKSYYQKNIETELKKRKIYHYNHKEKLNEYKRKWRQEKKKSDHNEGTSFVNPQTDNFNNKGKLPIVCQESFQEGNLFNQGEEECNNGEDEQNQIEVEEPNKIIEDNTNHIDLNKKLYSFDLNEKPFDLNEMPEDEELENY</sequence>
<name>A0ACB0YCD3_MELEN</name>
<dbReference type="Proteomes" id="UP001497535">
    <property type="component" value="Unassembled WGS sequence"/>
</dbReference>
<dbReference type="EMBL" id="CAVMJV010000010">
    <property type="protein sequence ID" value="CAK5040773.1"/>
    <property type="molecule type" value="Genomic_DNA"/>
</dbReference>
<evidence type="ECO:0000313" key="1">
    <source>
        <dbReference type="EMBL" id="CAK5040773.1"/>
    </source>
</evidence>
<evidence type="ECO:0000313" key="2">
    <source>
        <dbReference type="Proteomes" id="UP001497535"/>
    </source>
</evidence>
<organism evidence="1 2">
    <name type="scientific">Meloidogyne enterolobii</name>
    <name type="common">Root-knot nematode worm</name>
    <name type="synonym">Meloidogyne mayaguensis</name>
    <dbReference type="NCBI Taxonomy" id="390850"/>
    <lineage>
        <taxon>Eukaryota</taxon>
        <taxon>Metazoa</taxon>
        <taxon>Ecdysozoa</taxon>
        <taxon>Nematoda</taxon>
        <taxon>Chromadorea</taxon>
        <taxon>Rhabditida</taxon>
        <taxon>Tylenchina</taxon>
        <taxon>Tylenchomorpha</taxon>
        <taxon>Tylenchoidea</taxon>
        <taxon>Meloidogynidae</taxon>
        <taxon>Meloidogyninae</taxon>
        <taxon>Meloidogyne</taxon>
    </lineage>
</organism>
<reference evidence="1" key="1">
    <citation type="submission" date="2023-11" db="EMBL/GenBank/DDBJ databases">
        <authorList>
            <person name="Poullet M."/>
        </authorList>
    </citation>
    <scope>NUCLEOTIDE SEQUENCE</scope>
    <source>
        <strain evidence="1">E1834</strain>
    </source>
</reference>
<gene>
    <name evidence="1" type="ORF">MENTE1834_LOCUS10309</name>
</gene>
<keyword evidence="2" id="KW-1185">Reference proteome</keyword>
<accession>A0ACB0YCD3</accession>
<comment type="caution">
    <text evidence="1">The sequence shown here is derived from an EMBL/GenBank/DDBJ whole genome shotgun (WGS) entry which is preliminary data.</text>
</comment>
<proteinExistence type="predicted"/>